<dbReference type="AlphaFoldDB" id="A0A8S0PPP1"/>
<sequence>MESQITTFRMPKPPDPTTISLASFPSTISNQPPTTNQREATENSVKKTNVVHPFSAGISTSSNTQGRTPPLIDCPPQTNLNHGPNLPKTTIQQSKLNPKTNLSQRPFNKIRMLQIATPSDRP</sequence>
<protein>
    <submittedName>
        <fullName evidence="2">Uncharacterized protein</fullName>
    </submittedName>
</protein>
<comment type="caution">
    <text evidence="2">The sequence shown here is derived from an EMBL/GenBank/DDBJ whole genome shotgun (WGS) entry which is preliminary data.</text>
</comment>
<proteinExistence type="predicted"/>
<keyword evidence="3" id="KW-1185">Reference proteome</keyword>
<dbReference type="EMBL" id="CACTIH010000148">
    <property type="protein sequence ID" value="CAA2955380.1"/>
    <property type="molecule type" value="Genomic_DNA"/>
</dbReference>
<feature type="compositionally biased region" description="Polar residues" evidence="1">
    <location>
        <begin position="17"/>
        <end position="38"/>
    </location>
</feature>
<feature type="compositionally biased region" description="Polar residues" evidence="1">
    <location>
        <begin position="76"/>
        <end position="106"/>
    </location>
</feature>
<dbReference type="Proteomes" id="UP000594638">
    <property type="component" value="Unassembled WGS sequence"/>
</dbReference>
<gene>
    <name evidence="2" type="ORF">OLEA9_A036736</name>
</gene>
<evidence type="ECO:0000256" key="1">
    <source>
        <dbReference type="SAM" id="MobiDB-lite"/>
    </source>
</evidence>
<accession>A0A8S0PPP1</accession>
<organism evidence="2 3">
    <name type="scientific">Olea europaea subsp. europaea</name>
    <dbReference type="NCBI Taxonomy" id="158383"/>
    <lineage>
        <taxon>Eukaryota</taxon>
        <taxon>Viridiplantae</taxon>
        <taxon>Streptophyta</taxon>
        <taxon>Embryophyta</taxon>
        <taxon>Tracheophyta</taxon>
        <taxon>Spermatophyta</taxon>
        <taxon>Magnoliopsida</taxon>
        <taxon>eudicotyledons</taxon>
        <taxon>Gunneridae</taxon>
        <taxon>Pentapetalae</taxon>
        <taxon>asterids</taxon>
        <taxon>lamiids</taxon>
        <taxon>Lamiales</taxon>
        <taxon>Oleaceae</taxon>
        <taxon>Oleeae</taxon>
        <taxon>Olea</taxon>
    </lineage>
</organism>
<evidence type="ECO:0000313" key="2">
    <source>
        <dbReference type="EMBL" id="CAA2955380.1"/>
    </source>
</evidence>
<feature type="region of interest" description="Disordered" evidence="1">
    <location>
        <begin position="1"/>
        <end position="107"/>
    </location>
</feature>
<feature type="compositionally biased region" description="Polar residues" evidence="1">
    <location>
        <begin position="57"/>
        <end position="67"/>
    </location>
</feature>
<reference evidence="2 3" key="1">
    <citation type="submission" date="2019-12" db="EMBL/GenBank/DDBJ databases">
        <authorList>
            <person name="Alioto T."/>
            <person name="Alioto T."/>
            <person name="Gomez Garrido J."/>
        </authorList>
    </citation>
    <scope>NUCLEOTIDE SEQUENCE [LARGE SCALE GENOMIC DNA]</scope>
</reference>
<dbReference type="Gramene" id="OE9A036736T1">
    <property type="protein sequence ID" value="OE9A036736C1"/>
    <property type="gene ID" value="OE9A036736"/>
</dbReference>
<evidence type="ECO:0000313" key="3">
    <source>
        <dbReference type="Proteomes" id="UP000594638"/>
    </source>
</evidence>
<name>A0A8S0PPP1_OLEEU</name>